<gene>
    <name evidence="2" type="ORF">F9K24_16780</name>
</gene>
<evidence type="ECO:0000313" key="2">
    <source>
        <dbReference type="EMBL" id="KAB2930509.1"/>
    </source>
</evidence>
<sequence>MDAFNLIIDRVGDRNVFNLFSGRTPGREAHLQTRVQDDLIDDFLSVVRRVALLSGSIDDDREEGDLTGHLFRAGEIVFRQFFPERIRDILRRSEGGVLFLHVDQALGHIPWELLHDGVSFLADRFIIGRNIAGAYSYRDGSRQDRSRLRILIVADPTNDLPSAAREGQMLYETLNAEISSDLIDIRFLSGRRIGRLALLEEMQGADIVHYAGHTGRDEEGETGWLLHGGKILRSSEIEQLRSAPNFVFANSCSSFGSYSLDEANRMASAFLRSGVSGYIGTSWDIADTEEVIEFALEFYRNIFLERSVGEALFEARQKARKRNRTCDLTWAAYSLHGNPGQRLFRYPARRSFDASRSVLNVRRVLEDYPLPVALHYARFVEAQEQTGIPDPSAFKLLRSSFLWMMSFTGGLLFGLYRKLALKGEQPQWKDGNYESCAAHIHRFARRLHVLNLEGRLPGLVQPLLLHRDNIVKMIEIIRFFESSDAADNQAEQLSYLITFQYLLENLFVDLSLLGRVEYFQNTGPAWPAILFRGQKTSTIRILPAYARVSSLEKELESFAHHLCVYVPSRKMLIDLSDGFSFEEGMLKSSLFELEMHVDVSE</sequence>
<comment type="caution">
    <text evidence="2">The sequence shown here is derived from an EMBL/GenBank/DDBJ whole genome shotgun (WGS) entry which is preliminary data.</text>
</comment>
<evidence type="ECO:0000313" key="3">
    <source>
        <dbReference type="Proteomes" id="UP000460298"/>
    </source>
</evidence>
<accession>A0A833GZE1</accession>
<proteinExistence type="predicted"/>
<dbReference type="Gene3D" id="3.40.50.1460">
    <property type="match status" value="1"/>
</dbReference>
<feature type="domain" description="CHAT" evidence="1">
    <location>
        <begin position="86"/>
        <end position="337"/>
    </location>
</feature>
<evidence type="ECO:0000259" key="1">
    <source>
        <dbReference type="Pfam" id="PF12770"/>
    </source>
</evidence>
<protein>
    <submittedName>
        <fullName evidence="2">CHAT domain-containing protein</fullName>
    </submittedName>
</protein>
<organism evidence="2 3">
    <name type="scientific">Leptonema illini</name>
    <dbReference type="NCBI Taxonomy" id="183"/>
    <lineage>
        <taxon>Bacteria</taxon>
        <taxon>Pseudomonadati</taxon>
        <taxon>Spirochaetota</taxon>
        <taxon>Spirochaetia</taxon>
        <taxon>Leptospirales</taxon>
        <taxon>Leptospiraceae</taxon>
        <taxon>Leptonema</taxon>
    </lineage>
</organism>
<dbReference type="Proteomes" id="UP000460298">
    <property type="component" value="Unassembled WGS sequence"/>
</dbReference>
<name>A0A833GZE1_9LEPT</name>
<dbReference type="AlphaFoldDB" id="A0A833GZE1"/>
<dbReference type="InterPro" id="IPR024983">
    <property type="entry name" value="CHAT_dom"/>
</dbReference>
<reference evidence="2 3" key="1">
    <citation type="submission" date="2019-10" db="EMBL/GenBank/DDBJ databases">
        <title>Extracellular Electron Transfer in a Candidatus Methanoperedens spp. Enrichment Culture.</title>
        <authorList>
            <person name="Berger S."/>
            <person name="Rangel Shaw D."/>
            <person name="Berben T."/>
            <person name="In 'T Zandt M."/>
            <person name="Frank J."/>
            <person name="Reimann J."/>
            <person name="Jetten M.S.M."/>
            <person name="Welte C.U."/>
        </authorList>
    </citation>
    <scope>NUCLEOTIDE SEQUENCE [LARGE SCALE GENOMIC DNA]</scope>
    <source>
        <strain evidence="2">SB12</strain>
    </source>
</reference>
<dbReference type="EMBL" id="WBUI01000020">
    <property type="protein sequence ID" value="KAB2930509.1"/>
    <property type="molecule type" value="Genomic_DNA"/>
</dbReference>
<dbReference type="Pfam" id="PF12770">
    <property type="entry name" value="CHAT"/>
    <property type="match status" value="1"/>
</dbReference>